<evidence type="ECO:0000313" key="2">
    <source>
        <dbReference type="Proteomes" id="UP000003191"/>
    </source>
</evidence>
<evidence type="ECO:0000313" key="1">
    <source>
        <dbReference type="EMBL" id="EFE89875.1"/>
    </source>
</evidence>
<protein>
    <submittedName>
        <fullName evidence="1">Uncharacterized protein</fullName>
    </submittedName>
</protein>
<organism evidence="1 2">
    <name type="scientific">Bifidobacterium breve DSM 20213 = JCM 1192</name>
    <dbReference type="NCBI Taxonomy" id="518634"/>
    <lineage>
        <taxon>Bacteria</taxon>
        <taxon>Bacillati</taxon>
        <taxon>Actinomycetota</taxon>
        <taxon>Actinomycetes</taxon>
        <taxon>Bifidobacteriales</taxon>
        <taxon>Bifidobacteriaceae</taxon>
        <taxon>Bifidobacterium</taxon>
    </lineage>
</organism>
<gene>
    <name evidence="1" type="ORF">BIFBRE_03148</name>
</gene>
<comment type="caution">
    <text evidence="1">The sequence shown here is derived from an EMBL/GenBank/DDBJ whole genome shotgun (WGS) entry which is preliminary data.</text>
</comment>
<dbReference type="Proteomes" id="UP000003191">
    <property type="component" value="Unassembled WGS sequence"/>
</dbReference>
<accession>D4BM57</accession>
<dbReference type="HOGENOM" id="CLU_3305488_0_0_11"/>
<name>D4BM57_BIFBR</name>
<proteinExistence type="predicted"/>
<dbReference type="EMBL" id="ACCG02000005">
    <property type="protein sequence ID" value="EFE89875.1"/>
    <property type="molecule type" value="Genomic_DNA"/>
</dbReference>
<reference evidence="1 2" key="1">
    <citation type="submission" date="2010-02" db="EMBL/GenBank/DDBJ databases">
        <authorList>
            <person name="Weinstock G."/>
            <person name="Sodergren E."/>
            <person name="Clifton S."/>
            <person name="Fulton L."/>
            <person name="Fulton B."/>
            <person name="Courtney L."/>
            <person name="Fronick C."/>
            <person name="Harrison M."/>
            <person name="Strong C."/>
            <person name="Farmer C."/>
            <person name="Delahaunty K."/>
            <person name="Markovic C."/>
            <person name="Hall O."/>
            <person name="Minx P."/>
            <person name="Tomlinson C."/>
            <person name="Mitreva M."/>
            <person name="Nelson J."/>
            <person name="Hou S."/>
            <person name="Wollam A."/>
            <person name="Pepin K.H."/>
            <person name="Johnson M."/>
            <person name="Bhonagiri V."/>
            <person name="Zhang X."/>
            <person name="Suruliraj S."/>
            <person name="Warren W."/>
            <person name="Chinwalla A."/>
            <person name="Mardis E.R."/>
            <person name="Wilson R.K."/>
        </authorList>
    </citation>
    <scope>NUCLEOTIDE SEQUENCE [LARGE SCALE GENOMIC DNA]</scope>
    <source>
        <strain evidence="1 2">DSM 20213</strain>
    </source>
</reference>
<keyword evidence="2" id="KW-1185">Reference proteome</keyword>
<sequence>MPNPLNTSAAIETFALVRSRRFLHGDVPITVAVRIIARA</sequence>
<dbReference type="AlphaFoldDB" id="D4BM57"/>